<dbReference type="KEGG" id="paun:MJA45_25045"/>
<dbReference type="Proteomes" id="UP001305702">
    <property type="component" value="Chromosome"/>
</dbReference>
<dbReference type="AlphaFoldDB" id="A0AA96LCW2"/>
<proteinExistence type="predicted"/>
<evidence type="ECO:0000313" key="2">
    <source>
        <dbReference type="Proteomes" id="UP001305702"/>
    </source>
</evidence>
<dbReference type="EMBL" id="CP130318">
    <property type="protein sequence ID" value="WNQ10849.1"/>
    <property type="molecule type" value="Genomic_DNA"/>
</dbReference>
<protein>
    <submittedName>
        <fullName evidence="1">Uncharacterized protein</fullName>
    </submittedName>
</protein>
<evidence type="ECO:0000313" key="1">
    <source>
        <dbReference type="EMBL" id="WNQ10849.1"/>
    </source>
</evidence>
<keyword evidence="2" id="KW-1185">Reference proteome</keyword>
<name>A0AA96LCW2_9BACL</name>
<sequence>MINQKVVEKPARKRALIGFETIVGVEEEQNAVVFKTRLIEYREIVNSRVAVKFVWGMVIEEFH</sequence>
<dbReference type="RefSeq" id="WP_315604623.1">
    <property type="nucleotide sequence ID" value="NZ_CP130318.1"/>
</dbReference>
<gene>
    <name evidence="1" type="ORF">MJA45_25045</name>
</gene>
<accession>A0AA96LCW2</accession>
<organism evidence="1 2">
    <name type="scientific">Paenibacillus aurantius</name>
    <dbReference type="NCBI Taxonomy" id="2918900"/>
    <lineage>
        <taxon>Bacteria</taxon>
        <taxon>Bacillati</taxon>
        <taxon>Bacillota</taxon>
        <taxon>Bacilli</taxon>
        <taxon>Bacillales</taxon>
        <taxon>Paenibacillaceae</taxon>
        <taxon>Paenibacillus</taxon>
    </lineage>
</organism>
<reference evidence="1 2" key="1">
    <citation type="submission" date="2022-02" db="EMBL/GenBank/DDBJ databases">
        <title>Paenibacillus sp. MBLB1776 Whole Genome Shotgun Sequencing.</title>
        <authorList>
            <person name="Hwang C.Y."/>
            <person name="Cho E.-S."/>
            <person name="Seo M.-J."/>
        </authorList>
    </citation>
    <scope>NUCLEOTIDE SEQUENCE [LARGE SCALE GENOMIC DNA]</scope>
    <source>
        <strain evidence="1 2">MBLB1776</strain>
    </source>
</reference>